<evidence type="ECO:0000256" key="1">
    <source>
        <dbReference type="ARBA" id="ARBA00001946"/>
    </source>
</evidence>
<dbReference type="EMBL" id="CP027541">
    <property type="protein sequence ID" value="AWT51193.1"/>
    <property type="molecule type" value="Genomic_DNA"/>
</dbReference>
<dbReference type="InterPro" id="IPR000086">
    <property type="entry name" value="NUDIX_hydrolase_dom"/>
</dbReference>
<dbReference type="Proteomes" id="UP000011200">
    <property type="component" value="Chromosome"/>
</dbReference>
<dbReference type="AlphaFoldDB" id="A0A2U9PHJ5"/>
<dbReference type="InterPro" id="IPR015797">
    <property type="entry name" value="NUDIX_hydrolase-like_dom_sf"/>
</dbReference>
<evidence type="ECO:0000259" key="3">
    <source>
        <dbReference type="PROSITE" id="PS51462"/>
    </source>
</evidence>
<dbReference type="Pfam" id="PF12535">
    <property type="entry name" value="Nudix_N"/>
    <property type="match status" value="1"/>
</dbReference>
<feature type="domain" description="Nudix hydrolase" evidence="3">
    <location>
        <begin position="72"/>
        <end position="202"/>
    </location>
</feature>
<dbReference type="InterPro" id="IPR059176">
    <property type="entry name" value="UDP-X_N"/>
</dbReference>
<name>A0A2U9PHJ5_MYCSE</name>
<gene>
    <name evidence="4" type="ORF">D806_001990</name>
</gene>
<dbReference type="PROSITE" id="PS51462">
    <property type="entry name" value="NUDIX"/>
    <property type="match status" value="1"/>
</dbReference>
<dbReference type="RefSeq" id="WP_003891528.1">
    <property type="nucleotide sequence ID" value="NZ_CP027541.1"/>
</dbReference>
<sequence>MHSHHDASDLIRRQALTLLAVAQNGLTFAHDPFDRRRYTQVRECAEQLMSLIADGELEQLRSAFTVDIGYMTPKVSVRAAIFNSDGELLLVQERADRLWTLPGGWCDVLETPSQAVEKEVREEAGLIVDVDKLVAVLDHDRHRPAQQPAPLFHVYKLFFLCSERGRVPPDLTETSAIDRFALDALPPLSPSVDEAQLRMMHTHWRHPELPTVFD</sequence>
<dbReference type="GO" id="GO:0016787">
    <property type="term" value="F:hydrolase activity"/>
    <property type="evidence" value="ECO:0007669"/>
    <property type="project" value="UniProtKB-KW"/>
</dbReference>
<keyword evidence="2 4" id="KW-0378">Hydrolase</keyword>
<reference evidence="4 5" key="1">
    <citation type="journal article" date="2013" name="Genome Announc.">
        <title>Draft genome sequence of MKD8, a conjugal recipient Mycobacterium smegmatis strain.</title>
        <authorList>
            <person name="Gray T.A."/>
            <person name="Palumbo M.J."/>
            <person name="Derbyshire K.M."/>
        </authorList>
    </citation>
    <scope>NUCLEOTIDE SEQUENCE [LARGE SCALE GENOMIC DNA]</scope>
    <source>
        <strain evidence="4 5">MKD8</strain>
    </source>
</reference>
<dbReference type="PANTHER" id="PTHR43046:SF16">
    <property type="entry name" value="ADP-RIBOSE PYROPHOSPHATASE YJHB-RELATED"/>
    <property type="match status" value="1"/>
</dbReference>
<evidence type="ECO:0000256" key="2">
    <source>
        <dbReference type="ARBA" id="ARBA00022801"/>
    </source>
</evidence>
<reference evidence="5" key="2">
    <citation type="submission" date="2018-03" db="EMBL/GenBank/DDBJ databases">
        <authorList>
            <person name="Derbyshire K."/>
            <person name="Gray T.A."/>
            <person name="Champion M."/>
        </authorList>
    </citation>
    <scope>NUCLEOTIDE SEQUENCE [LARGE SCALE GENOMIC DNA]</scope>
    <source>
        <strain evidence="5">MKD8</strain>
    </source>
</reference>
<evidence type="ECO:0000313" key="5">
    <source>
        <dbReference type="Proteomes" id="UP000011200"/>
    </source>
</evidence>
<evidence type="ECO:0000313" key="4">
    <source>
        <dbReference type="EMBL" id="AWT51193.1"/>
    </source>
</evidence>
<dbReference type="SUPFAM" id="SSF55811">
    <property type="entry name" value="Nudix"/>
    <property type="match status" value="1"/>
</dbReference>
<dbReference type="PANTHER" id="PTHR43046">
    <property type="entry name" value="GDP-MANNOSE MANNOSYL HYDROLASE"/>
    <property type="match status" value="1"/>
</dbReference>
<accession>A0A2U9PHJ5</accession>
<dbReference type="Gene3D" id="6.10.250.1120">
    <property type="match status" value="1"/>
</dbReference>
<dbReference type="Pfam" id="PF00293">
    <property type="entry name" value="NUDIX"/>
    <property type="match status" value="1"/>
</dbReference>
<organism evidence="4 5">
    <name type="scientific">Mycolicibacterium smegmatis (strain MKD8)</name>
    <name type="common">Mycobacterium smegmatis</name>
    <dbReference type="NCBI Taxonomy" id="1214915"/>
    <lineage>
        <taxon>Bacteria</taxon>
        <taxon>Bacillati</taxon>
        <taxon>Actinomycetota</taxon>
        <taxon>Actinomycetes</taxon>
        <taxon>Mycobacteriales</taxon>
        <taxon>Mycobacteriaceae</taxon>
        <taxon>Mycolicibacterium</taxon>
    </lineage>
</organism>
<dbReference type="Gene3D" id="3.90.79.10">
    <property type="entry name" value="Nucleoside Triphosphate Pyrophosphohydrolase"/>
    <property type="match status" value="1"/>
</dbReference>
<protein>
    <submittedName>
        <fullName evidence="4">Nudix hydrolase</fullName>
    </submittedName>
</protein>
<proteinExistence type="predicted"/>
<comment type="cofactor">
    <cofactor evidence="1">
        <name>Mg(2+)</name>
        <dbReference type="ChEBI" id="CHEBI:18420"/>
    </cofactor>
</comment>